<evidence type="ECO:0000313" key="3">
    <source>
        <dbReference type="EMBL" id="PVI07436.1"/>
    </source>
</evidence>
<dbReference type="InterPro" id="IPR002656">
    <property type="entry name" value="Acyl_transf_3_dom"/>
</dbReference>
<dbReference type="Proteomes" id="UP000244855">
    <property type="component" value="Unassembled WGS sequence"/>
</dbReference>
<feature type="transmembrane region" description="Helical" evidence="1">
    <location>
        <begin position="256"/>
        <end position="277"/>
    </location>
</feature>
<feature type="transmembrane region" description="Helical" evidence="1">
    <location>
        <begin position="190"/>
        <end position="215"/>
    </location>
</feature>
<gene>
    <name evidence="3" type="ORF">DM02DRAFT_326745</name>
</gene>
<proteinExistence type="predicted"/>
<keyword evidence="4" id="KW-1185">Reference proteome</keyword>
<keyword evidence="1" id="KW-0812">Transmembrane</keyword>
<feature type="domain" description="Acyltransferase 3" evidence="2">
    <location>
        <begin position="12"/>
        <end position="407"/>
    </location>
</feature>
<feature type="transmembrane region" description="Helical" evidence="1">
    <location>
        <begin position="108"/>
        <end position="128"/>
    </location>
</feature>
<dbReference type="InterPro" id="IPR050879">
    <property type="entry name" value="Acyltransferase_3"/>
</dbReference>
<dbReference type="STRING" id="97972.A0A2V1EAP3"/>
<dbReference type="EMBL" id="KZ805304">
    <property type="protein sequence ID" value="PVI07436.1"/>
    <property type="molecule type" value="Genomic_DNA"/>
</dbReference>
<organism evidence="3 4">
    <name type="scientific">Periconia macrospinosa</name>
    <dbReference type="NCBI Taxonomy" id="97972"/>
    <lineage>
        <taxon>Eukaryota</taxon>
        <taxon>Fungi</taxon>
        <taxon>Dikarya</taxon>
        <taxon>Ascomycota</taxon>
        <taxon>Pezizomycotina</taxon>
        <taxon>Dothideomycetes</taxon>
        <taxon>Pleosporomycetidae</taxon>
        <taxon>Pleosporales</taxon>
        <taxon>Massarineae</taxon>
        <taxon>Periconiaceae</taxon>
        <taxon>Periconia</taxon>
    </lineage>
</organism>
<accession>A0A2V1EAP3</accession>
<feature type="transmembrane region" description="Helical" evidence="1">
    <location>
        <begin position="395"/>
        <end position="413"/>
    </location>
</feature>
<name>A0A2V1EAP3_9PLEO</name>
<evidence type="ECO:0000256" key="1">
    <source>
        <dbReference type="SAM" id="Phobius"/>
    </source>
</evidence>
<dbReference type="Pfam" id="PF01757">
    <property type="entry name" value="Acyl_transf_3"/>
    <property type="match status" value="1"/>
</dbReference>
<protein>
    <recommendedName>
        <fullName evidence="2">Acyltransferase 3 domain-containing protein</fullName>
    </recommendedName>
</protein>
<dbReference type="OrthoDB" id="5819582at2759"/>
<sequence length="438" mass="49723">MIKKSVSAPREEWLDGLRGVAALIVAWFHLTVGKIATPYRSFWDSPASENRYFFQIAPFRIIFAGNAMVNIFFVVSGYSISIGLIKLRNEGSLPDFYRRLTSSVVRRMFRLCFPVAILMLTSHSLYYAGLYTMIYEGNQGCPGAKPWSSPIPHIQCLVRSFVAVINLENNHNVTLNSHLWTIPVEIRNSFYVYFALLGLSTVSETVRLLAVGILCMRSWWNGTPDSLAFFAGLLFAEISASGSRKHENPPLKNRAAMNRITIFIHYSIFVLGIYFLCLPPPVRPEGPEDATFSADWSFLGMAPRLPWWDWETTMHTCHTLGAIAAVNSIRLLPRLRAPFESRAAQYLGHISFGLYLCHQTVYRVVLHWSLHWMSVIATGISYFDAHPQGRWDIVFVAWVLSIPLIATVLWLVSRSMVKSVDQRSVRIGHYMEKVLSGH</sequence>
<dbReference type="GO" id="GO:0016747">
    <property type="term" value="F:acyltransferase activity, transferring groups other than amino-acyl groups"/>
    <property type="evidence" value="ECO:0007669"/>
    <property type="project" value="InterPro"/>
</dbReference>
<feature type="transmembrane region" description="Helical" evidence="1">
    <location>
        <begin position="227"/>
        <end position="244"/>
    </location>
</feature>
<evidence type="ECO:0000313" key="4">
    <source>
        <dbReference type="Proteomes" id="UP000244855"/>
    </source>
</evidence>
<dbReference type="PANTHER" id="PTHR23028:SF134">
    <property type="entry name" value="PUTATIVE (AFU_ORTHOLOGUE AFUA_4G08520)-RELATED"/>
    <property type="match status" value="1"/>
</dbReference>
<feature type="transmembrane region" description="Helical" evidence="1">
    <location>
        <begin position="364"/>
        <end position="383"/>
    </location>
</feature>
<keyword evidence="1" id="KW-0472">Membrane</keyword>
<dbReference type="PANTHER" id="PTHR23028">
    <property type="entry name" value="ACETYLTRANSFERASE"/>
    <property type="match status" value="1"/>
</dbReference>
<evidence type="ECO:0000259" key="2">
    <source>
        <dbReference type="Pfam" id="PF01757"/>
    </source>
</evidence>
<feature type="transmembrane region" description="Helical" evidence="1">
    <location>
        <begin position="59"/>
        <end position="87"/>
    </location>
</feature>
<keyword evidence="1" id="KW-1133">Transmembrane helix</keyword>
<feature type="transmembrane region" description="Helical" evidence="1">
    <location>
        <begin position="20"/>
        <end position="39"/>
    </location>
</feature>
<reference evidence="3 4" key="1">
    <citation type="journal article" date="2018" name="Sci. Rep.">
        <title>Comparative genomics provides insights into the lifestyle and reveals functional heterogeneity of dark septate endophytic fungi.</title>
        <authorList>
            <person name="Knapp D.G."/>
            <person name="Nemeth J.B."/>
            <person name="Barry K."/>
            <person name="Hainaut M."/>
            <person name="Henrissat B."/>
            <person name="Johnson J."/>
            <person name="Kuo A."/>
            <person name="Lim J.H.P."/>
            <person name="Lipzen A."/>
            <person name="Nolan M."/>
            <person name="Ohm R.A."/>
            <person name="Tamas L."/>
            <person name="Grigoriev I.V."/>
            <person name="Spatafora J.W."/>
            <person name="Nagy L.G."/>
            <person name="Kovacs G.M."/>
        </authorList>
    </citation>
    <scope>NUCLEOTIDE SEQUENCE [LARGE SCALE GENOMIC DNA]</scope>
    <source>
        <strain evidence="3 4">DSE2036</strain>
    </source>
</reference>
<dbReference type="AlphaFoldDB" id="A0A2V1EAP3"/>